<keyword evidence="8 15" id="KW-0547">Nucleotide-binding</keyword>
<dbReference type="FunFam" id="3.30.1330.10:FF:000001">
    <property type="entry name" value="Phosphoribosylformylglycinamidine cyclo-ligase"/>
    <property type="match status" value="1"/>
</dbReference>
<evidence type="ECO:0000256" key="10">
    <source>
        <dbReference type="ARBA" id="ARBA00022840"/>
    </source>
</evidence>
<name>A0A7V4XU85_9BACT</name>
<protein>
    <recommendedName>
        <fullName evidence="5 15">Phosphoribosylformylglycinamidine cyclo-ligase</fullName>
        <ecNumber evidence="4 15">6.3.3.1</ecNumber>
    </recommendedName>
    <alternativeName>
        <fullName evidence="12 15">AIR synthase</fullName>
    </alternativeName>
    <alternativeName>
        <fullName evidence="13 15">AIRS</fullName>
    </alternativeName>
    <alternativeName>
        <fullName evidence="11 15">Phosphoribosyl-aminoimidazole synthetase</fullName>
    </alternativeName>
</protein>
<evidence type="ECO:0000256" key="7">
    <source>
        <dbReference type="ARBA" id="ARBA00022598"/>
    </source>
</evidence>
<evidence type="ECO:0000256" key="3">
    <source>
        <dbReference type="ARBA" id="ARBA00010280"/>
    </source>
</evidence>
<dbReference type="CDD" id="cd02196">
    <property type="entry name" value="PurM"/>
    <property type="match status" value="1"/>
</dbReference>
<gene>
    <name evidence="15" type="primary">purM</name>
    <name evidence="18" type="ORF">ENW50_11480</name>
</gene>
<dbReference type="Pfam" id="PF00586">
    <property type="entry name" value="AIRS"/>
    <property type="match status" value="1"/>
</dbReference>
<comment type="subcellular location">
    <subcellularLocation>
        <location evidence="1 15">Cytoplasm</location>
    </subcellularLocation>
</comment>
<keyword evidence="6 15" id="KW-0963">Cytoplasm</keyword>
<evidence type="ECO:0000256" key="12">
    <source>
        <dbReference type="ARBA" id="ARBA00032931"/>
    </source>
</evidence>
<dbReference type="GO" id="GO:0006189">
    <property type="term" value="P:'de novo' IMP biosynthetic process"/>
    <property type="evidence" value="ECO:0007669"/>
    <property type="project" value="UniProtKB-UniRule"/>
</dbReference>
<dbReference type="HAMAP" id="MF_00741">
    <property type="entry name" value="AIRS"/>
    <property type="match status" value="1"/>
</dbReference>
<evidence type="ECO:0000256" key="2">
    <source>
        <dbReference type="ARBA" id="ARBA00004686"/>
    </source>
</evidence>
<dbReference type="PANTHER" id="PTHR10520:SF12">
    <property type="entry name" value="TRIFUNCTIONAL PURINE BIOSYNTHETIC PROTEIN ADENOSINE-3"/>
    <property type="match status" value="1"/>
</dbReference>
<evidence type="ECO:0000256" key="8">
    <source>
        <dbReference type="ARBA" id="ARBA00022741"/>
    </source>
</evidence>
<comment type="catalytic activity">
    <reaction evidence="14 15">
        <text>2-formamido-N(1)-(5-O-phospho-beta-D-ribosyl)acetamidine + ATP = 5-amino-1-(5-phospho-beta-D-ribosyl)imidazole + ADP + phosphate + H(+)</text>
        <dbReference type="Rhea" id="RHEA:23032"/>
        <dbReference type="ChEBI" id="CHEBI:15378"/>
        <dbReference type="ChEBI" id="CHEBI:30616"/>
        <dbReference type="ChEBI" id="CHEBI:43474"/>
        <dbReference type="ChEBI" id="CHEBI:137981"/>
        <dbReference type="ChEBI" id="CHEBI:147287"/>
        <dbReference type="ChEBI" id="CHEBI:456216"/>
        <dbReference type="EC" id="6.3.3.1"/>
    </reaction>
</comment>
<dbReference type="InterPro" id="IPR004733">
    <property type="entry name" value="PurM_cligase"/>
</dbReference>
<dbReference type="SUPFAM" id="SSF55326">
    <property type="entry name" value="PurM N-terminal domain-like"/>
    <property type="match status" value="1"/>
</dbReference>
<comment type="pathway">
    <text evidence="2 15">Purine metabolism; IMP biosynthesis via de novo pathway; 5-amino-1-(5-phospho-D-ribosyl)imidazole from N(2)-formyl-N(1)-(5-phospho-D-ribosyl)glycinamide: step 2/2.</text>
</comment>
<evidence type="ECO:0000256" key="4">
    <source>
        <dbReference type="ARBA" id="ARBA00013047"/>
    </source>
</evidence>
<dbReference type="Pfam" id="PF02769">
    <property type="entry name" value="AIRS_C"/>
    <property type="match status" value="1"/>
</dbReference>
<dbReference type="GO" id="GO:0005524">
    <property type="term" value="F:ATP binding"/>
    <property type="evidence" value="ECO:0007669"/>
    <property type="project" value="UniProtKB-KW"/>
</dbReference>
<evidence type="ECO:0000313" key="18">
    <source>
        <dbReference type="EMBL" id="HGY95288.1"/>
    </source>
</evidence>
<dbReference type="PANTHER" id="PTHR10520">
    <property type="entry name" value="TRIFUNCTIONAL PURINE BIOSYNTHETIC PROTEIN ADENOSINE-3-RELATED"/>
    <property type="match status" value="1"/>
</dbReference>
<evidence type="ECO:0000259" key="17">
    <source>
        <dbReference type="Pfam" id="PF02769"/>
    </source>
</evidence>
<reference evidence="18" key="1">
    <citation type="journal article" date="2020" name="mSystems">
        <title>Genome- and Community-Level Interaction Insights into Carbon Utilization and Element Cycling Functions of Hydrothermarchaeota in Hydrothermal Sediment.</title>
        <authorList>
            <person name="Zhou Z."/>
            <person name="Liu Y."/>
            <person name="Xu W."/>
            <person name="Pan J."/>
            <person name="Luo Z.H."/>
            <person name="Li M."/>
        </authorList>
    </citation>
    <scope>NUCLEOTIDE SEQUENCE [LARGE SCALE GENOMIC DNA]</scope>
    <source>
        <strain evidence="18">SpSt-855</strain>
    </source>
</reference>
<evidence type="ECO:0000259" key="16">
    <source>
        <dbReference type="Pfam" id="PF00586"/>
    </source>
</evidence>
<dbReference type="InterPro" id="IPR036676">
    <property type="entry name" value="PurM-like_C_sf"/>
</dbReference>
<dbReference type="InterPro" id="IPR010918">
    <property type="entry name" value="PurM-like_C_dom"/>
</dbReference>
<comment type="similarity">
    <text evidence="3 15">Belongs to the AIR synthase family.</text>
</comment>
<keyword evidence="10 15" id="KW-0067">ATP-binding</keyword>
<evidence type="ECO:0000256" key="14">
    <source>
        <dbReference type="ARBA" id="ARBA00049057"/>
    </source>
</evidence>
<evidence type="ECO:0000256" key="13">
    <source>
        <dbReference type="ARBA" id="ARBA00033093"/>
    </source>
</evidence>
<evidence type="ECO:0000256" key="1">
    <source>
        <dbReference type="ARBA" id="ARBA00004496"/>
    </source>
</evidence>
<comment type="caution">
    <text evidence="18">The sequence shown here is derived from an EMBL/GenBank/DDBJ whole genome shotgun (WGS) entry which is preliminary data.</text>
</comment>
<evidence type="ECO:0000256" key="9">
    <source>
        <dbReference type="ARBA" id="ARBA00022755"/>
    </source>
</evidence>
<sequence length="358" mass="38736">MPAKESAAATPSAVKKSRKVTYADAGVNISEGDRAKERIKFLAQKTFSRNVLSDIGGFGGLFKLDGKYEQPVLVSSADGVGTKLKLAFQLGIHHTVGADLVNHCVNDIAVQGATPLFFLDYLATGRLENEVIEKVVQGLAEACKANGAALIGGETAQMPGFYADGEYDLAGFIVGVVEREKIITGKNIQNGDVLIGFPSTGLHTNGYSLARKLLFEVAGYEPGQYVPALKDKVGASLMKIHRSYLPVIRKLTAGGYTTGMAHITGGGITENLPRILPKGLAAQIELGSWPVLPLFEHLRELGEVDQDELMRTFNMGIGLIAVIPPEKYKRLKSLFDRAGEKFYQIGRIVKGERRVIYQ</sequence>
<dbReference type="SUPFAM" id="SSF56042">
    <property type="entry name" value="PurM C-terminal domain-like"/>
    <property type="match status" value="1"/>
</dbReference>
<evidence type="ECO:0000256" key="6">
    <source>
        <dbReference type="ARBA" id="ARBA00022490"/>
    </source>
</evidence>
<evidence type="ECO:0000256" key="11">
    <source>
        <dbReference type="ARBA" id="ARBA00031908"/>
    </source>
</evidence>
<dbReference type="FunFam" id="3.90.650.10:FF:000011">
    <property type="entry name" value="Phosphoribosylformylglycinamidine cyclo-ligase"/>
    <property type="match status" value="1"/>
</dbReference>
<keyword evidence="7 15" id="KW-0436">Ligase</keyword>
<dbReference type="Gene3D" id="3.30.1330.10">
    <property type="entry name" value="PurM-like, N-terminal domain"/>
    <property type="match status" value="1"/>
</dbReference>
<dbReference type="GO" id="GO:0004637">
    <property type="term" value="F:phosphoribosylamine-glycine ligase activity"/>
    <property type="evidence" value="ECO:0007669"/>
    <property type="project" value="TreeGrafter"/>
</dbReference>
<evidence type="ECO:0000256" key="5">
    <source>
        <dbReference type="ARBA" id="ARBA00020367"/>
    </source>
</evidence>
<dbReference type="GO" id="GO:0046084">
    <property type="term" value="P:adenine biosynthetic process"/>
    <property type="evidence" value="ECO:0007669"/>
    <property type="project" value="TreeGrafter"/>
</dbReference>
<dbReference type="EC" id="6.3.3.1" evidence="4 15"/>
<proteinExistence type="inferred from homology"/>
<dbReference type="NCBIfam" id="TIGR00878">
    <property type="entry name" value="purM"/>
    <property type="match status" value="1"/>
</dbReference>
<evidence type="ECO:0000256" key="15">
    <source>
        <dbReference type="HAMAP-Rule" id="MF_00741"/>
    </source>
</evidence>
<dbReference type="UniPathway" id="UPA00074">
    <property type="reaction ID" value="UER00129"/>
</dbReference>
<keyword evidence="9 15" id="KW-0658">Purine biosynthesis</keyword>
<dbReference type="GO" id="GO:0004641">
    <property type="term" value="F:phosphoribosylformylglycinamidine cyclo-ligase activity"/>
    <property type="evidence" value="ECO:0007669"/>
    <property type="project" value="UniProtKB-UniRule"/>
</dbReference>
<dbReference type="GO" id="GO:0005829">
    <property type="term" value="C:cytosol"/>
    <property type="evidence" value="ECO:0007669"/>
    <property type="project" value="TreeGrafter"/>
</dbReference>
<feature type="domain" description="PurM-like C-terminal" evidence="17">
    <location>
        <begin position="190"/>
        <end position="354"/>
    </location>
</feature>
<dbReference type="AlphaFoldDB" id="A0A7V4XU85"/>
<dbReference type="Gene3D" id="3.90.650.10">
    <property type="entry name" value="PurM-like C-terminal domain"/>
    <property type="match status" value="1"/>
</dbReference>
<accession>A0A7V4XU85</accession>
<dbReference type="InterPro" id="IPR036921">
    <property type="entry name" value="PurM-like_N_sf"/>
</dbReference>
<dbReference type="EMBL" id="DTKL01000072">
    <property type="protein sequence ID" value="HGY95288.1"/>
    <property type="molecule type" value="Genomic_DNA"/>
</dbReference>
<dbReference type="InterPro" id="IPR016188">
    <property type="entry name" value="PurM-like_N"/>
</dbReference>
<organism evidence="18">
    <name type="scientific">Acidobacterium capsulatum</name>
    <dbReference type="NCBI Taxonomy" id="33075"/>
    <lineage>
        <taxon>Bacteria</taxon>
        <taxon>Pseudomonadati</taxon>
        <taxon>Acidobacteriota</taxon>
        <taxon>Terriglobia</taxon>
        <taxon>Terriglobales</taxon>
        <taxon>Acidobacteriaceae</taxon>
        <taxon>Acidobacterium</taxon>
    </lineage>
</organism>
<feature type="domain" description="PurM-like N-terminal" evidence="16">
    <location>
        <begin position="72"/>
        <end position="177"/>
    </location>
</feature>